<reference evidence="5" key="1">
    <citation type="journal article" date="2017" name="Genome Biol.">
        <title>Comparative genomics reveals high biological diversity and specific adaptations in the industrially and medically important fungal genus Aspergillus.</title>
        <authorList>
            <person name="de Vries R.P."/>
            <person name="Riley R."/>
            <person name="Wiebenga A."/>
            <person name="Aguilar-Osorio G."/>
            <person name="Amillis S."/>
            <person name="Uchima C.A."/>
            <person name="Anderluh G."/>
            <person name="Asadollahi M."/>
            <person name="Askin M."/>
            <person name="Barry K."/>
            <person name="Battaglia E."/>
            <person name="Bayram O."/>
            <person name="Benocci T."/>
            <person name="Braus-Stromeyer S.A."/>
            <person name="Caldana C."/>
            <person name="Canovas D."/>
            <person name="Cerqueira G.C."/>
            <person name="Chen F."/>
            <person name="Chen W."/>
            <person name="Choi C."/>
            <person name="Clum A."/>
            <person name="Dos Santos R.A."/>
            <person name="Damasio A.R."/>
            <person name="Diallinas G."/>
            <person name="Emri T."/>
            <person name="Fekete E."/>
            <person name="Flipphi M."/>
            <person name="Freyberg S."/>
            <person name="Gallo A."/>
            <person name="Gournas C."/>
            <person name="Habgood R."/>
            <person name="Hainaut M."/>
            <person name="Harispe M.L."/>
            <person name="Henrissat B."/>
            <person name="Hilden K.S."/>
            <person name="Hope R."/>
            <person name="Hossain A."/>
            <person name="Karabika E."/>
            <person name="Karaffa L."/>
            <person name="Karanyi Z."/>
            <person name="Krasevec N."/>
            <person name="Kuo A."/>
            <person name="Kusch H."/>
            <person name="LaButti K."/>
            <person name="Lagendijk E.L."/>
            <person name="Lapidus A."/>
            <person name="Levasseur A."/>
            <person name="Lindquist E."/>
            <person name="Lipzen A."/>
            <person name="Logrieco A.F."/>
            <person name="MacCabe A."/>
            <person name="Maekelae M.R."/>
            <person name="Malavazi I."/>
            <person name="Melin P."/>
            <person name="Meyer V."/>
            <person name="Mielnichuk N."/>
            <person name="Miskei M."/>
            <person name="Molnar A.P."/>
            <person name="Mule G."/>
            <person name="Ngan C.Y."/>
            <person name="Orejas M."/>
            <person name="Orosz E."/>
            <person name="Ouedraogo J.P."/>
            <person name="Overkamp K.M."/>
            <person name="Park H.-S."/>
            <person name="Perrone G."/>
            <person name="Piumi F."/>
            <person name="Punt P.J."/>
            <person name="Ram A.F."/>
            <person name="Ramon A."/>
            <person name="Rauscher S."/>
            <person name="Record E."/>
            <person name="Riano-Pachon D.M."/>
            <person name="Robert V."/>
            <person name="Roehrig J."/>
            <person name="Ruller R."/>
            <person name="Salamov A."/>
            <person name="Salih N.S."/>
            <person name="Samson R.A."/>
            <person name="Sandor E."/>
            <person name="Sanguinetti M."/>
            <person name="Schuetze T."/>
            <person name="Sepcic K."/>
            <person name="Shelest E."/>
            <person name="Sherlock G."/>
            <person name="Sophianopoulou V."/>
            <person name="Squina F.M."/>
            <person name="Sun H."/>
            <person name="Susca A."/>
            <person name="Todd R.B."/>
            <person name="Tsang A."/>
            <person name="Unkles S.E."/>
            <person name="van de Wiele N."/>
            <person name="van Rossen-Uffink D."/>
            <person name="Oliveira J.V."/>
            <person name="Vesth T.C."/>
            <person name="Visser J."/>
            <person name="Yu J.-H."/>
            <person name="Zhou M."/>
            <person name="Andersen M.R."/>
            <person name="Archer D.B."/>
            <person name="Baker S.E."/>
            <person name="Benoit I."/>
            <person name="Brakhage A.A."/>
            <person name="Braus G.H."/>
            <person name="Fischer R."/>
            <person name="Frisvad J.C."/>
            <person name="Goldman G.H."/>
            <person name="Houbraken J."/>
            <person name="Oakley B."/>
            <person name="Pocsi I."/>
            <person name="Scazzocchio C."/>
            <person name="Seiboth B."/>
            <person name="vanKuyk P.A."/>
            <person name="Wortman J."/>
            <person name="Dyer P.S."/>
            <person name="Grigoriev I.V."/>
        </authorList>
    </citation>
    <scope>NUCLEOTIDE SEQUENCE [LARGE SCALE GENOMIC DNA]</scope>
    <source>
        <strain evidence="5">CBS 593.65</strain>
    </source>
</reference>
<organism evidence="4 5">
    <name type="scientific">Aspergillus sydowii CBS 593.65</name>
    <dbReference type="NCBI Taxonomy" id="1036612"/>
    <lineage>
        <taxon>Eukaryota</taxon>
        <taxon>Fungi</taxon>
        <taxon>Dikarya</taxon>
        <taxon>Ascomycota</taxon>
        <taxon>Pezizomycotina</taxon>
        <taxon>Eurotiomycetes</taxon>
        <taxon>Eurotiomycetidae</taxon>
        <taxon>Eurotiales</taxon>
        <taxon>Aspergillaceae</taxon>
        <taxon>Aspergillus</taxon>
        <taxon>Aspergillus subgen. Nidulantes</taxon>
    </lineage>
</organism>
<keyword evidence="2" id="KW-0521">NADP</keyword>
<dbReference type="Proteomes" id="UP000184356">
    <property type="component" value="Unassembled WGS sequence"/>
</dbReference>
<evidence type="ECO:0000256" key="1">
    <source>
        <dbReference type="ARBA" id="ARBA00006484"/>
    </source>
</evidence>
<name>A0A1L9T2L4_9EURO</name>
<comment type="similarity">
    <text evidence="1">Belongs to the short-chain dehydrogenases/reductases (SDR) family.</text>
</comment>
<dbReference type="FunFam" id="3.40.50.720:FF:000084">
    <property type="entry name" value="Short-chain dehydrogenase reductase"/>
    <property type="match status" value="1"/>
</dbReference>
<dbReference type="PANTHER" id="PTHR43639:SF1">
    <property type="entry name" value="SHORT-CHAIN DEHYDROGENASE_REDUCTASE FAMILY PROTEIN"/>
    <property type="match status" value="1"/>
</dbReference>
<protein>
    <submittedName>
        <fullName evidence="4">Uncharacterized protein</fullName>
    </submittedName>
</protein>
<dbReference type="PRINTS" id="PR00080">
    <property type="entry name" value="SDRFAMILY"/>
</dbReference>
<evidence type="ECO:0000256" key="3">
    <source>
        <dbReference type="ARBA" id="ARBA00023002"/>
    </source>
</evidence>
<gene>
    <name evidence="4" type="ORF">ASPSYDRAFT_161793</name>
</gene>
<dbReference type="InterPro" id="IPR036291">
    <property type="entry name" value="NAD(P)-bd_dom_sf"/>
</dbReference>
<dbReference type="RefSeq" id="XP_040697510.1">
    <property type="nucleotide sequence ID" value="XM_040843033.1"/>
</dbReference>
<dbReference type="GO" id="GO:0016491">
    <property type="term" value="F:oxidoreductase activity"/>
    <property type="evidence" value="ECO:0007669"/>
    <property type="project" value="UniProtKB-KW"/>
</dbReference>
<dbReference type="PANTHER" id="PTHR43639">
    <property type="entry name" value="OXIDOREDUCTASE, SHORT-CHAIN DEHYDROGENASE/REDUCTASE FAMILY (AFU_ORTHOLOGUE AFUA_5G02870)"/>
    <property type="match status" value="1"/>
</dbReference>
<dbReference type="SUPFAM" id="SSF51735">
    <property type="entry name" value="NAD(P)-binding Rossmann-fold domains"/>
    <property type="match status" value="1"/>
</dbReference>
<dbReference type="AlphaFoldDB" id="A0A1L9T2L4"/>
<evidence type="ECO:0000256" key="2">
    <source>
        <dbReference type="ARBA" id="ARBA00022857"/>
    </source>
</evidence>
<dbReference type="InterPro" id="IPR002347">
    <property type="entry name" value="SDR_fam"/>
</dbReference>
<dbReference type="GeneID" id="63759106"/>
<dbReference type="Gene3D" id="3.40.50.720">
    <property type="entry name" value="NAD(P)-binding Rossmann-like Domain"/>
    <property type="match status" value="1"/>
</dbReference>
<sequence>MAPDTLDLSGKLAIITGSGKETGIGACIATTLARNGALVVINHVSDTSAPRAARVAQAICQEGGKAIVVQANLSTIEGATKLVQQTLERFHVEHIDILVNNAAGGSPHGTLQATRDSIDAVFAPTVYAPIFLLQAAIPYMPRGGRVINIGSEASRLGMAPIAIYGAAKAAQDALTYSMAMEVGRSHGITVNTVSPGPVDTEALPKEQAEKVNGFLVPMTRAEGRVGTTGDIADAVILLVSEKSRWITGQVISVSGGITGG</sequence>
<dbReference type="STRING" id="1036612.A0A1L9T2L4"/>
<dbReference type="OrthoDB" id="47007at2759"/>
<dbReference type="Pfam" id="PF13561">
    <property type="entry name" value="adh_short_C2"/>
    <property type="match status" value="1"/>
</dbReference>
<dbReference type="PRINTS" id="PR00081">
    <property type="entry name" value="GDHRDH"/>
</dbReference>
<evidence type="ECO:0000313" key="4">
    <source>
        <dbReference type="EMBL" id="OJJ53704.1"/>
    </source>
</evidence>
<keyword evidence="3" id="KW-0560">Oxidoreductase</keyword>
<evidence type="ECO:0000313" key="5">
    <source>
        <dbReference type="Proteomes" id="UP000184356"/>
    </source>
</evidence>
<dbReference type="VEuPathDB" id="FungiDB:ASPSYDRAFT_161793"/>
<proteinExistence type="inferred from homology"/>
<accession>A0A1L9T2L4</accession>
<keyword evidence="5" id="KW-1185">Reference proteome</keyword>
<dbReference type="EMBL" id="KV878596">
    <property type="protein sequence ID" value="OJJ53704.1"/>
    <property type="molecule type" value="Genomic_DNA"/>
</dbReference>